<sequence length="100" mass="11913">MFPKQRTAKLSIKYSCSHLNQPKQKHANNLCPFFVLFWTILSLILLRLVDRNNILRLGIYPLTSFPNFRPIQSTRENNSNEFLYVLRNESRVQERRLSSM</sequence>
<organism evidence="2">
    <name type="scientific">Eucalyptus grandis</name>
    <name type="common">Flooded gum</name>
    <dbReference type="NCBI Taxonomy" id="71139"/>
    <lineage>
        <taxon>Eukaryota</taxon>
        <taxon>Viridiplantae</taxon>
        <taxon>Streptophyta</taxon>
        <taxon>Embryophyta</taxon>
        <taxon>Tracheophyta</taxon>
        <taxon>Spermatophyta</taxon>
        <taxon>Magnoliopsida</taxon>
        <taxon>eudicotyledons</taxon>
        <taxon>Gunneridae</taxon>
        <taxon>Pentapetalae</taxon>
        <taxon>rosids</taxon>
        <taxon>malvids</taxon>
        <taxon>Myrtales</taxon>
        <taxon>Myrtaceae</taxon>
        <taxon>Myrtoideae</taxon>
        <taxon>Eucalypteae</taxon>
        <taxon>Eucalyptus</taxon>
    </lineage>
</organism>
<gene>
    <name evidence="2" type="ORF">EUGRSUZ_K01932</name>
</gene>
<keyword evidence="1" id="KW-0472">Membrane</keyword>
<proteinExistence type="predicted"/>
<dbReference type="AlphaFoldDB" id="A0A059A316"/>
<accession>A0A059A316</accession>
<dbReference type="EMBL" id="KK198763">
    <property type="protein sequence ID" value="KCW48208.1"/>
    <property type="molecule type" value="Genomic_DNA"/>
</dbReference>
<dbReference type="Gramene" id="KCW48208">
    <property type="protein sequence ID" value="KCW48208"/>
    <property type="gene ID" value="EUGRSUZ_K01932"/>
</dbReference>
<dbReference type="InParanoid" id="A0A059A316"/>
<name>A0A059A316_EUCGR</name>
<reference evidence="2" key="1">
    <citation type="submission" date="2013-07" db="EMBL/GenBank/DDBJ databases">
        <title>The genome of Eucalyptus grandis.</title>
        <authorList>
            <person name="Schmutz J."/>
            <person name="Hayes R."/>
            <person name="Myburg A."/>
            <person name="Tuskan G."/>
            <person name="Grattapaglia D."/>
            <person name="Rokhsar D.S."/>
        </authorList>
    </citation>
    <scope>NUCLEOTIDE SEQUENCE</scope>
    <source>
        <tissue evidence="2">Leaf extractions</tissue>
    </source>
</reference>
<evidence type="ECO:0000256" key="1">
    <source>
        <dbReference type="SAM" id="Phobius"/>
    </source>
</evidence>
<feature type="transmembrane region" description="Helical" evidence="1">
    <location>
        <begin position="27"/>
        <end position="49"/>
    </location>
</feature>
<keyword evidence="1" id="KW-0812">Transmembrane</keyword>
<evidence type="ECO:0000313" key="2">
    <source>
        <dbReference type="EMBL" id="KCW48208.1"/>
    </source>
</evidence>
<keyword evidence="1" id="KW-1133">Transmembrane helix</keyword>
<protein>
    <submittedName>
        <fullName evidence="2">Uncharacterized protein</fullName>
    </submittedName>
</protein>